<dbReference type="SMART" id="SM00368">
    <property type="entry name" value="LRR_RI"/>
    <property type="match status" value="3"/>
</dbReference>
<dbReference type="InterPro" id="IPR001611">
    <property type="entry name" value="Leu-rich_rpt"/>
</dbReference>
<dbReference type="AlphaFoldDB" id="A0A3B3ZUS7"/>
<dbReference type="Pfam" id="PF13516">
    <property type="entry name" value="LRR_6"/>
    <property type="match status" value="1"/>
</dbReference>
<dbReference type="InterPro" id="IPR032675">
    <property type="entry name" value="LRR_dom_sf"/>
</dbReference>
<organism evidence="5 6">
    <name type="scientific">Periophthalmus magnuspinnatus</name>
    <dbReference type="NCBI Taxonomy" id="409849"/>
    <lineage>
        <taxon>Eukaryota</taxon>
        <taxon>Metazoa</taxon>
        <taxon>Chordata</taxon>
        <taxon>Craniata</taxon>
        <taxon>Vertebrata</taxon>
        <taxon>Euteleostomi</taxon>
        <taxon>Actinopterygii</taxon>
        <taxon>Neopterygii</taxon>
        <taxon>Teleostei</taxon>
        <taxon>Neoteleostei</taxon>
        <taxon>Acanthomorphata</taxon>
        <taxon>Gobiaria</taxon>
        <taxon>Gobiiformes</taxon>
        <taxon>Gobioidei</taxon>
        <taxon>Gobiidae</taxon>
        <taxon>Oxudercinae</taxon>
        <taxon>Periophthalmus</taxon>
    </lineage>
</organism>
<keyword evidence="3" id="KW-1133">Transmembrane helix</keyword>
<keyword evidence="3" id="KW-0472">Membrane</keyword>
<dbReference type="STRING" id="409849.ENSPMGP00000008031"/>
<dbReference type="PANTHER" id="PTHR24106">
    <property type="entry name" value="NACHT, LRR AND CARD DOMAINS-CONTAINING"/>
    <property type="match status" value="1"/>
</dbReference>
<dbReference type="Ensembl" id="ENSPMGT00000008545.1">
    <property type="protein sequence ID" value="ENSPMGP00000008031.1"/>
    <property type="gene ID" value="ENSPMGG00000006644.1"/>
</dbReference>
<feature type="transmembrane region" description="Helical" evidence="3">
    <location>
        <begin position="20"/>
        <end position="41"/>
    </location>
</feature>
<evidence type="ECO:0000313" key="5">
    <source>
        <dbReference type="Ensembl" id="ENSPMGP00000008031.1"/>
    </source>
</evidence>
<keyword evidence="6" id="KW-1185">Reference proteome</keyword>
<dbReference type="Pfam" id="PF00560">
    <property type="entry name" value="LRR_1"/>
    <property type="match status" value="1"/>
</dbReference>
<dbReference type="InterPro" id="IPR041267">
    <property type="entry name" value="NLRP_HD2"/>
</dbReference>
<evidence type="ECO:0000256" key="1">
    <source>
        <dbReference type="ARBA" id="ARBA00022614"/>
    </source>
</evidence>
<dbReference type="Gene3D" id="3.80.10.10">
    <property type="entry name" value="Ribonuclease Inhibitor"/>
    <property type="match status" value="1"/>
</dbReference>
<dbReference type="Proteomes" id="UP000261520">
    <property type="component" value="Unplaced"/>
</dbReference>
<keyword evidence="1" id="KW-0433">Leucine-rich repeat</keyword>
<feature type="domain" description="NACHT LRR and PYD" evidence="4">
    <location>
        <begin position="9"/>
        <end position="90"/>
    </location>
</feature>
<reference evidence="5" key="1">
    <citation type="submission" date="2025-08" db="UniProtKB">
        <authorList>
            <consortium name="Ensembl"/>
        </authorList>
    </citation>
    <scope>IDENTIFICATION</scope>
</reference>
<dbReference type="SUPFAM" id="SSF52047">
    <property type="entry name" value="RNI-like"/>
    <property type="match status" value="1"/>
</dbReference>
<dbReference type="InterPro" id="IPR051261">
    <property type="entry name" value="NLR"/>
</dbReference>
<evidence type="ECO:0000259" key="4">
    <source>
        <dbReference type="Pfam" id="PF17776"/>
    </source>
</evidence>
<evidence type="ECO:0000313" key="6">
    <source>
        <dbReference type="Proteomes" id="UP000261520"/>
    </source>
</evidence>
<dbReference type="Pfam" id="PF17776">
    <property type="entry name" value="NLRC4_HD2"/>
    <property type="match status" value="1"/>
</dbReference>
<keyword evidence="2" id="KW-0677">Repeat</keyword>
<reference evidence="5" key="2">
    <citation type="submission" date="2025-09" db="UniProtKB">
        <authorList>
            <consortium name="Ensembl"/>
        </authorList>
    </citation>
    <scope>IDENTIFICATION</scope>
</reference>
<name>A0A3B3ZUS7_9GOBI</name>
<evidence type="ECO:0000256" key="3">
    <source>
        <dbReference type="SAM" id="Phobius"/>
    </source>
</evidence>
<protein>
    <recommendedName>
        <fullName evidence="4">NACHT LRR and PYD domain-containing protein</fullName>
    </recommendedName>
</protein>
<accession>A0A3B3ZUS7</accession>
<evidence type="ECO:0000256" key="2">
    <source>
        <dbReference type="ARBA" id="ARBA00022737"/>
    </source>
</evidence>
<proteinExistence type="predicted"/>
<sequence length="248" mass="27547">SYNLTYTDSSKSSPNGHLDLFLRFLLGLSLPVNPSLLLGLVSHTGSNSQTNQGTVEYFKWRLDFEFMPGESYINLLYCLSELNDHSLLEEVQRYMREGCLSNKDMSFAEWSAVLEEFDLRKYDTSEEAFLGLLPVLRASPKVILSNCSCYGPLALVLNFSCLTHLDLSNNFLGDSEVEQLCSELKSASCRLEVLSLSCCELSARCCGALASVLSSSCLTHLDVSNNDFEDSGVEQLCSGLKNWPHVPH</sequence>
<keyword evidence="3" id="KW-0812">Transmembrane</keyword>